<dbReference type="Pfam" id="PF00021">
    <property type="entry name" value="UPAR_LY6"/>
    <property type="match status" value="1"/>
</dbReference>
<protein>
    <submittedName>
        <fullName evidence="11">Lymphocyte antigen 6L isoform X1</fullName>
    </submittedName>
</protein>
<evidence type="ECO:0000256" key="6">
    <source>
        <dbReference type="ARBA" id="ARBA00023157"/>
    </source>
</evidence>
<keyword evidence="10" id="KW-1185">Reference proteome</keyword>
<feature type="domain" description="UPAR/Ly6" evidence="9">
    <location>
        <begin position="51"/>
        <end position="145"/>
    </location>
</feature>
<keyword evidence="8" id="KW-0449">Lipoprotein</keyword>
<dbReference type="Proteomes" id="UP001652662">
    <property type="component" value="Chromosome 8"/>
</dbReference>
<dbReference type="PANTHER" id="PTHR32217">
    <property type="entry name" value="LYMPHOCYTE ANTIGEN 6H"/>
    <property type="match status" value="1"/>
</dbReference>
<comment type="subcellular location">
    <subcellularLocation>
        <location evidence="1">Cell membrane</location>
        <topology evidence="1">Lipid-anchor</topology>
        <topology evidence="1">GPI-anchor</topology>
    </subcellularLocation>
</comment>
<sequence>MQSLPGFCSSRRWLEAEAEPSGIMEGLVLGLWALLVSAEFGGGSAKPGLKLSCYQCFKVSSPASCEPTVCNSTDQVCVSNEVFVNLDSVKGFFLSKHCAPRCPNTNMMFKWVLNPGVVNSITRKCCSRNLCNRALASQGRPWALQMGFLLQVGLSLLWALL</sequence>
<reference evidence="11" key="1">
    <citation type="submission" date="2025-08" db="UniProtKB">
        <authorList>
            <consortium name="RefSeq"/>
        </authorList>
    </citation>
    <scope>IDENTIFICATION</scope>
    <source>
        <tissue evidence="11">Blood</tissue>
    </source>
</reference>
<evidence type="ECO:0000256" key="4">
    <source>
        <dbReference type="ARBA" id="ARBA00022729"/>
    </source>
</evidence>
<evidence type="ECO:0000256" key="2">
    <source>
        <dbReference type="ARBA" id="ARBA00022475"/>
    </source>
</evidence>
<dbReference type="RefSeq" id="XP_070487315.1">
    <property type="nucleotide sequence ID" value="XM_070631214.1"/>
</dbReference>
<evidence type="ECO:0000256" key="1">
    <source>
        <dbReference type="ARBA" id="ARBA00004609"/>
    </source>
</evidence>
<evidence type="ECO:0000256" key="3">
    <source>
        <dbReference type="ARBA" id="ARBA00022622"/>
    </source>
</evidence>
<organism evidence="10 11">
    <name type="scientific">Equus przewalskii</name>
    <name type="common">Przewalski's horse</name>
    <name type="synonym">Equus caballus przewalskii</name>
    <dbReference type="NCBI Taxonomy" id="9798"/>
    <lineage>
        <taxon>Eukaryota</taxon>
        <taxon>Metazoa</taxon>
        <taxon>Chordata</taxon>
        <taxon>Craniata</taxon>
        <taxon>Vertebrata</taxon>
        <taxon>Euteleostomi</taxon>
        <taxon>Mammalia</taxon>
        <taxon>Eutheria</taxon>
        <taxon>Laurasiatheria</taxon>
        <taxon>Perissodactyla</taxon>
        <taxon>Equidae</taxon>
        <taxon>Equus</taxon>
    </lineage>
</organism>
<evidence type="ECO:0000313" key="11">
    <source>
        <dbReference type="RefSeq" id="XP_070487315.1"/>
    </source>
</evidence>
<dbReference type="GeneID" id="103544482"/>
<dbReference type="SMART" id="SM00134">
    <property type="entry name" value="LU"/>
    <property type="match status" value="1"/>
</dbReference>
<dbReference type="Gene3D" id="2.10.60.10">
    <property type="entry name" value="CD59"/>
    <property type="match status" value="1"/>
</dbReference>
<evidence type="ECO:0000259" key="9">
    <source>
        <dbReference type="SMART" id="SM00134"/>
    </source>
</evidence>
<evidence type="ECO:0000313" key="10">
    <source>
        <dbReference type="Proteomes" id="UP001652662"/>
    </source>
</evidence>
<keyword evidence="6" id="KW-1015">Disulfide bond</keyword>
<dbReference type="SUPFAM" id="SSF57302">
    <property type="entry name" value="Snake toxin-like"/>
    <property type="match status" value="1"/>
</dbReference>
<evidence type="ECO:0000256" key="7">
    <source>
        <dbReference type="ARBA" id="ARBA00023180"/>
    </source>
</evidence>
<dbReference type="CDD" id="cd23551">
    <property type="entry name" value="TFP_LU_ECD_Ly6L"/>
    <property type="match status" value="1"/>
</dbReference>
<accession>A0ABM4QD04</accession>
<name>A0ABM4QD04_EQUPR</name>
<keyword evidence="7" id="KW-0325">Glycoprotein</keyword>
<keyword evidence="4" id="KW-0732">Signal</keyword>
<dbReference type="InterPro" id="IPR016054">
    <property type="entry name" value="LY6_UPA_recep-like"/>
</dbReference>
<dbReference type="PANTHER" id="PTHR32217:SF2">
    <property type="entry name" value="LYMPHOCYTE ANTIGEN 6L"/>
    <property type="match status" value="1"/>
</dbReference>
<keyword evidence="5" id="KW-0472">Membrane</keyword>
<evidence type="ECO:0000256" key="8">
    <source>
        <dbReference type="ARBA" id="ARBA00023288"/>
    </source>
</evidence>
<keyword evidence="3" id="KW-0336">GPI-anchor</keyword>
<gene>
    <name evidence="11" type="primary">LY6L</name>
</gene>
<dbReference type="InterPro" id="IPR045860">
    <property type="entry name" value="Snake_toxin-like_sf"/>
</dbReference>
<proteinExistence type="predicted"/>
<evidence type="ECO:0000256" key="5">
    <source>
        <dbReference type="ARBA" id="ARBA00023136"/>
    </source>
</evidence>
<keyword evidence="2" id="KW-1003">Cell membrane</keyword>
<dbReference type="InterPro" id="IPR051445">
    <property type="entry name" value="LY6H/LY6L_nAChR_modulators"/>
</dbReference>